<evidence type="ECO:0000259" key="1">
    <source>
        <dbReference type="Pfam" id="PF06938"/>
    </source>
</evidence>
<dbReference type="InterPro" id="IPR048342">
    <property type="entry name" value="DUF1285_C"/>
</dbReference>
<protein>
    <recommendedName>
        <fullName evidence="5">DUF1285 domain-containing protein</fullName>
    </recommendedName>
</protein>
<dbReference type="BioCyc" id="AURANTIMONAS:SI859A1_02441-MONOMER"/>
<reference evidence="3 4" key="1">
    <citation type="journal article" date="2008" name="Appl. Environ. Microbiol.">
        <title>Genomic insights into Mn(II) oxidation by the marine alphaproteobacterium Aurantimonas sp. strain SI85-9A1.</title>
        <authorList>
            <person name="Dick G.J."/>
            <person name="Podell S."/>
            <person name="Johnson H.A."/>
            <person name="Rivera-Espinoza Y."/>
            <person name="Bernier-Latmani R."/>
            <person name="McCarthy J.K."/>
            <person name="Torpey J.W."/>
            <person name="Clement B.G."/>
            <person name="Gaasterland T."/>
            <person name="Tebo B.M."/>
        </authorList>
    </citation>
    <scope>NUCLEOTIDE SEQUENCE [LARGE SCALE GENOMIC DNA]</scope>
    <source>
        <strain evidence="3 4">SI85-9A1</strain>
    </source>
</reference>
<dbReference type="InterPro" id="IPR010707">
    <property type="entry name" value="DUF1285"/>
</dbReference>
<organism evidence="3 4">
    <name type="scientific">Aurantimonas manganoxydans (strain ATCC BAA-1229 / DSM 21871 / SI85-9A1)</name>
    <dbReference type="NCBI Taxonomy" id="287752"/>
    <lineage>
        <taxon>Bacteria</taxon>
        <taxon>Pseudomonadati</taxon>
        <taxon>Pseudomonadota</taxon>
        <taxon>Alphaproteobacteria</taxon>
        <taxon>Hyphomicrobiales</taxon>
        <taxon>Aurantimonadaceae</taxon>
        <taxon>Aurantimonas</taxon>
    </lineage>
</organism>
<gene>
    <name evidence="3" type="ORF">SI859A1_02441</name>
</gene>
<dbReference type="Gene3D" id="3.10.540.10">
    <property type="entry name" value="duf1285 like domain"/>
    <property type="match status" value="1"/>
</dbReference>
<comment type="caution">
    <text evidence="3">The sequence shown here is derived from an EMBL/GenBank/DDBJ whole genome shotgun (WGS) entry which is preliminary data.</text>
</comment>
<feature type="domain" description="DUF1285" evidence="1">
    <location>
        <begin position="39"/>
        <end position="106"/>
    </location>
</feature>
<dbReference type="AlphaFoldDB" id="Q1YLV6"/>
<sequence length="203" mass="21913">MPHQPSDMQDDATGTVPSDAGASLAALVARAERAGKGAPPVDRWEPEFCGDIDMVIHADGRWSYNGSPIGRAALVRLFSTVLRKDVDGRTYLVTPVEKLGITVEDAHFQAVEMNREIHDGEPLLTFRTDVGDICAAGPENPLRLTIGPNGEFRPYVTVRGRLEARLTRALAFDLADHVKTDGERQFVRSGGATFDIAASQAGS</sequence>
<dbReference type="Proteomes" id="UP000000321">
    <property type="component" value="Unassembled WGS sequence"/>
</dbReference>
<evidence type="ECO:0000259" key="2">
    <source>
        <dbReference type="Pfam" id="PF21028"/>
    </source>
</evidence>
<proteinExistence type="predicted"/>
<dbReference type="HOGENOM" id="CLU_096796_1_0_5"/>
<feature type="domain" description="DUF1285" evidence="2">
    <location>
        <begin position="108"/>
        <end position="196"/>
    </location>
</feature>
<dbReference type="PIRSF" id="PIRSF029557">
    <property type="entry name" value="UCP029557"/>
    <property type="match status" value="1"/>
</dbReference>
<dbReference type="Gene3D" id="2.30.270.10">
    <property type="entry name" value="duf1285 protein"/>
    <property type="match status" value="1"/>
</dbReference>
<evidence type="ECO:0008006" key="5">
    <source>
        <dbReference type="Google" id="ProtNLM"/>
    </source>
</evidence>
<dbReference type="Pfam" id="PF21028">
    <property type="entry name" value="DUF1285_C"/>
    <property type="match status" value="1"/>
</dbReference>
<accession>Q1YLV6</accession>
<evidence type="ECO:0000313" key="3">
    <source>
        <dbReference type="EMBL" id="EAS51625.1"/>
    </source>
</evidence>
<keyword evidence="4" id="KW-1185">Reference proteome</keyword>
<dbReference type="InterPro" id="IPR023361">
    <property type="entry name" value="DUF1285_beta_roll_sf"/>
</dbReference>
<evidence type="ECO:0000313" key="4">
    <source>
        <dbReference type="Proteomes" id="UP000000321"/>
    </source>
</evidence>
<dbReference type="EMBL" id="AAPJ01000001">
    <property type="protein sequence ID" value="EAS51625.1"/>
    <property type="molecule type" value="Genomic_DNA"/>
</dbReference>
<name>Q1YLV6_AURMS</name>
<dbReference type="Pfam" id="PF06938">
    <property type="entry name" value="DUF1285_N"/>
    <property type="match status" value="1"/>
</dbReference>
<dbReference type="InterPro" id="IPR048341">
    <property type="entry name" value="DUF1285_N"/>
</dbReference>